<keyword evidence="2 4" id="KW-0238">DNA-binding</keyword>
<gene>
    <name evidence="6" type="ORF">K0O64_22695</name>
</gene>
<feature type="domain" description="HTH tetR-type" evidence="5">
    <location>
        <begin position="6"/>
        <end position="66"/>
    </location>
</feature>
<dbReference type="Gene3D" id="1.10.357.10">
    <property type="entry name" value="Tetracycline Repressor, domain 2"/>
    <property type="match status" value="1"/>
</dbReference>
<dbReference type="PANTHER" id="PTHR47506">
    <property type="entry name" value="TRANSCRIPTIONAL REGULATORY PROTEIN"/>
    <property type="match status" value="1"/>
</dbReference>
<evidence type="ECO:0000256" key="3">
    <source>
        <dbReference type="ARBA" id="ARBA00023163"/>
    </source>
</evidence>
<dbReference type="InterPro" id="IPR023772">
    <property type="entry name" value="DNA-bd_HTH_TetR-type_CS"/>
</dbReference>
<evidence type="ECO:0000256" key="2">
    <source>
        <dbReference type="ARBA" id="ARBA00023125"/>
    </source>
</evidence>
<dbReference type="Pfam" id="PF00440">
    <property type="entry name" value="TetR_N"/>
    <property type="match status" value="1"/>
</dbReference>
<feature type="DNA-binding region" description="H-T-H motif" evidence="4">
    <location>
        <begin position="29"/>
        <end position="48"/>
    </location>
</feature>
<dbReference type="SUPFAM" id="SSF48498">
    <property type="entry name" value="Tetracyclin repressor-like, C-terminal domain"/>
    <property type="match status" value="1"/>
</dbReference>
<accession>A0ABX8VDJ0</accession>
<dbReference type="InterPro" id="IPR036271">
    <property type="entry name" value="Tet_transcr_reg_TetR-rel_C_sf"/>
</dbReference>
<keyword evidence="1" id="KW-0805">Transcription regulation</keyword>
<reference evidence="6 7" key="1">
    <citation type="submission" date="2021-07" db="EMBL/GenBank/DDBJ databases">
        <title>Whole genome sequencing of non-tuberculosis mycobacteria type-strains.</title>
        <authorList>
            <person name="Igarashi Y."/>
            <person name="Osugi A."/>
            <person name="Mitarai S."/>
        </authorList>
    </citation>
    <scope>NUCLEOTIDE SEQUENCE [LARGE SCALE GENOMIC DNA]</scope>
    <source>
        <strain evidence="6 7">JCM 16370</strain>
    </source>
</reference>
<dbReference type="InterPro" id="IPR009057">
    <property type="entry name" value="Homeodomain-like_sf"/>
</dbReference>
<dbReference type="Gene3D" id="1.10.10.60">
    <property type="entry name" value="Homeodomain-like"/>
    <property type="match status" value="1"/>
</dbReference>
<sequence>MARPPKFDREEALRSAMHLFWERGFEGTSVNDLTEAMGISAPSLYAAFGDKQALYDAAVDLYELTAVVPPALEAPTAREVFEQMLDRAVKLYTRPNHPRGCFVIADPQLRQRRAVGRAAIADRLRRAQRAGDLAREVNVEALTDYMDTVLRGLSAKARDGASRKQLRAAADLALQAWPTPTKGRVPSSPR</sequence>
<dbReference type="RefSeq" id="WP_083542870.1">
    <property type="nucleotide sequence ID" value="NZ_BAAAVX010000040.1"/>
</dbReference>
<evidence type="ECO:0000256" key="1">
    <source>
        <dbReference type="ARBA" id="ARBA00023015"/>
    </source>
</evidence>
<keyword evidence="7" id="KW-1185">Reference proteome</keyword>
<evidence type="ECO:0000313" key="7">
    <source>
        <dbReference type="Proteomes" id="UP000825367"/>
    </source>
</evidence>
<evidence type="ECO:0000259" key="5">
    <source>
        <dbReference type="PROSITE" id="PS50977"/>
    </source>
</evidence>
<dbReference type="Proteomes" id="UP000825367">
    <property type="component" value="Chromosome"/>
</dbReference>
<dbReference type="SUPFAM" id="SSF46689">
    <property type="entry name" value="Homeodomain-like"/>
    <property type="match status" value="1"/>
</dbReference>
<dbReference type="PRINTS" id="PR00455">
    <property type="entry name" value="HTHTETR"/>
</dbReference>
<dbReference type="PROSITE" id="PS01081">
    <property type="entry name" value="HTH_TETR_1"/>
    <property type="match status" value="1"/>
</dbReference>
<dbReference type="EMBL" id="CP080333">
    <property type="protein sequence ID" value="QYL15850.1"/>
    <property type="molecule type" value="Genomic_DNA"/>
</dbReference>
<keyword evidence="3" id="KW-0804">Transcription</keyword>
<evidence type="ECO:0000256" key="4">
    <source>
        <dbReference type="PROSITE-ProRule" id="PRU00335"/>
    </source>
</evidence>
<dbReference type="PROSITE" id="PS50977">
    <property type="entry name" value="HTH_TETR_2"/>
    <property type="match status" value="1"/>
</dbReference>
<evidence type="ECO:0000313" key="6">
    <source>
        <dbReference type="EMBL" id="QYL15850.1"/>
    </source>
</evidence>
<proteinExistence type="predicted"/>
<dbReference type="InterPro" id="IPR001647">
    <property type="entry name" value="HTH_TetR"/>
</dbReference>
<organism evidence="6 7">
    <name type="scientific">Mycolicibacterium pallens</name>
    <dbReference type="NCBI Taxonomy" id="370524"/>
    <lineage>
        <taxon>Bacteria</taxon>
        <taxon>Bacillati</taxon>
        <taxon>Actinomycetota</taxon>
        <taxon>Actinomycetes</taxon>
        <taxon>Mycobacteriales</taxon>
        <taxon>Mycobacteriaceae</taxon>
        <taxon>Mycolicibacterium</taxon>
    </lineage>
</organism>
<name>A0ABX8VDJ0_9MYCO</name>
<protein>
    <submittedName>
        <fullName evidence="6">TetR/AcrR family transcriptional regulator</fullName>
    </submittedName>
</protein>
<dbReference type="PANTHER" id="PTHR47506:SF1">
    <property type="entry name" value="HTH-TYPE TRANSCRIPTIONAL REGULATOR YJDC"/>
    <property type="match status" value="1"/>
</dbReference>